<keyword evidence="2 6" id="KW-0812">Transmembrane</keyword>
<keyword evidence="4 6" id="KW-0472">Membrane</keyword>
<dbReference type="Proteomes" id="UP001165586">
    <property type="component" value="Unassembled WGS sequence"/>
</dbReference>
<organism evidence="8 9">
    <name type="scientific">Herbiconiux daphne</name>
    <dbReference type="NCBI Taxonomy" id="2970914"/>
    <lineage>
        <taxon>Bacteria</taxon>
        <taxon>Bacillati</taxon>
        <taxon>Actinomycetota</taxon>
        <taxon>Actinomycetes</taxon>
        <taxon>Micrococcales</taxon>
        <taxon>Microbacteriaceae</taxon>
        <taxon>Herbiconiux</taxon>
    </lineage>
</organism>
<proteinExistence type="predicted"/>
<name>A0ABT2H3S4_9MICO</name>
<evidence type="ECO:0000256" key="3">
    <source>
        <dbReference type="ARBA" id="ARBA00022989"/>
    </source>
</evidence>
<sequence>MDDRSAQGATPGAHDERRPRSVYGVGRDPDVRFSLANERTALAWVRTGLSLVAGGVALTTVAAIADLPWVIDLVALVACLAGGALAASALFSWRRVERALREDRPLPAPAALPWLVGGVVVLALVLGVFALVEIAQAA</sequence>
<evidence type="ECO:0000313" key="9">
    <source>
        <dbReference type="Proteomes" id="UP001165586"/>
    </source>
</evidence>
<dbReference type="RefSeq" id="WP_259539446.1">
    <property type="nucleotide sequence ID" value="NZ_JANLCJ010000004.1"/>
</dbReference>
<keyword evidence="9" id="KW-1185">Reference proteome</keyword>
<evidence type="ECO:0000256" key="2">
    <source>
        <dbReference type="ARBA" id="ARBA00022692"/>
    </source>
</evidence>
<feature type="transmembrane region" description="Helical" evidence="6">
    <location>
        <begin position="70"/>
        <end position="91"/>
    </location>
</feature>
<gene>
    <name evidence="8" type="ORF">N1032_12630</name>
</gene>
<evidence type="ECO:0000256" key="1">
    <source>
        <dbReference type="ARBA" id="ARBA00004127"/>
    </source>
</evidence>
<feature type="domain" description="DUF202" evidence="7">
    <location>
        <begin position="32"/>
        <end position="99"/>
    </location>
</feature>
<feature type="region of interest" description="Disordered" evidence="5">
    <location>
        <begin position="1"/>
        <end position="23"/>
    </location>
</feature>
<evidence type="ECO:0000313" key="8">
    <source>
        <dbReference type="EMBL" id="MCS5734583.1"/>
    </source>
</evidence>
<feature type="transmembrane region" description="Helical" evidence="6">
    <location>
        <begin position="112"/>
        <end position="132"/>
    </location>
</feature>
<comment type="subcellular location">
    <subcellularLocation>
        <location evidence="1">Endomembrane system</location>
        <topology evidence="1">Multi-pass membrane protein</topology>
    </subcellularLocation>
</comment>
<dbReference type="InterPro" id="IPR003807">
    <property type="entry name" value="DUF202"/>
</dbReference>
<comment type="caution">
    <text evidence="8">The sequence shown here is derived from an EMBL/GenBank/DDBJ whole genome shotgun (WGS) entry which is preliminary data.</text>
</comment>
<feature type="transmembrane region" description="Helical" evidence="6">
    <location>
        <begin position="41"/>
        <end position="64"/>
    </location>
</feature>
<keyword evidence="3 6" id="KW-1133">Transmembrane helix</keyword>
<accession>A0ABT2H3S4</accession>
<protein>
    <submittedName>
        <fullName evidence="8">DUF202 domain-containing protein</fullName>
    </submittedName>
</protein>
<evidence type="ECO:0000256" key="5">
    <source>
        <dbReference type="SAM" id="MobiDB-lite"/>
    </source>
</evidence>
<evidence type="ECO:0000256" key="6">
    <source>
        <dbReference type="SAM" id="Phobius"/>
    </source>
</evidence>
<evidence type="ECO:0000259" key="7">
    <source>
        <dbReference type="Pfam" id="PF02656"/>
    </source>
</evidence>
<dbReference type="Pfam" id="PF02656">
    <property type="entry name" value="DUF202"/>
    <property type="match status" value="1"/>
</dbReference>
<evidence type="ECO:0000256" key="4">
    <source>
        <dbReference type="ARBA" id="ARBA00023136"/>
    </source>
</evidence>
<dbReference type="EMBL" id="JANLCJ010000004">
    <property type="protein sequence ID" value="MCS5734583.1"/>
    <property type="molecule type" value="Genomic_DNA"/>
</dbReference>
<reference evidence="8" key="1">
    <citation type="submission" date="2022-08" db="EMBL/GenBank/DDBJ databases">
        <authorList>
            <person name="Deng Y."/>
            <person name="Han X.-F."/>
            <person name="Zhang Y.-Q."/>
        </authorList>
    </citation>
    <scope>NUCLEOTIDE SEQUENCE</scope>
    <source>
        <strain evidence="8">CPCC 203386</strain>
    </source>
</reference>